<dbReference type="CDD" id="cd16922">
    <property type="entry name" value="HATPase_EvgS-ArcB-TorS-like"/>
    <property type="match status" value="1"/>
</dbReference>
<keyword evidence="11 15" id="KW-0472">Membrane</keyword>
<dbReference type="EMBL" id="QFXC01000011">
    <property type="protein sequence ID" value="RDH82488.1"/>
    <property type="molecule type" value="Genomic_DNA"/>
</dbReference>
<keyword evidence="20" id="KW-1185">Reference proteome</keyword>
<dbReference type="Gene3D" id="1.10.287.130">
    <property type="match status" value="1"/>
</dbReference>
<gene>
    <name evidence="19" type="ORF">DIZ80_09375</name>
</gene>
<dbReference type="InterPro" id="IPR036097">
    <property type="entry name" value="HisK_dim/P_sf"/>
</dbReference>
<dbReference type="SUPFAM" id="SSF47384">
    <property type="entry name" value="Homodimeric domain of signal transducing histidine kinase"/>
    <property type="match status" value="1"/>
</dbReference>
<evidence type="ECO:0000256" key="1">
    <source>
        <dbReference type="ARBA" id="ARBA00000085"/>
    </source>
</evidence>
<evidence type="ECO:0000256" key="4">
    <source>
        <dbReference type="ARBA" id="ARBA00022475"/>
    </source>
</evidence>
<keyword evidence="4" id="KW-1003">Cell membrane</keyword>
<dbReference type="Proteomes" id="UP000254266">
    <property type="component" value="Unassembled WGS sequence"/>
</dbReference>
<dbReference type="InterPro" id="IPR047347">
    <property type="entry name" value="YvaQ-like_sensor"/>
</dbReference>
<dbReference type="Pfam" id="PF12729">
    <property type="entry name" value="4HB_MCP_1"/>
    <property type="match status" value="1"/>
</dbReference>
<feature type="coiled-coil region" evidence="14">
    <location>
        <begin position="225"/>
        <end position="252"/>
    </location>
</feature>
<evidence type="ECO:0000256" key="10">
    <source>
        <dbReference type="ARBA" id="ARBA00023012"/>
    </source>
</evidence>
<feature type="domain" description="Histidine kinase" evidence="16">
    <location>
        <begin position="259"/>
        <end position="476"/>
    </location>
</feature>
<comment type="subcellular location">
    <subcellularLocation>
        <location evidence="2">Cell membrane</location>
        <topology evidence="2">Multi-pass membrane protein</topology>
    </subcellularLocation>
</comment>
<comment type="catalytic activity">
    <reaction evidence="1">
        <text>ATP + protein L-histidine = ADP + protein N-phospho-L-histidine.</text>
        <dbReference type="EC" id="2.7.13.3"/>
    </reaction>
</comment>
<dbReference type="CDD" id="cd17546">
    <property type="entry name" value="REC_hyHK_CKI1_RcsC-like"/>
    <property type="match status" value="1"/>
</dbReference>
<dbReference type="InterPro" id="IPR003661">
    <property type="entry name" value="HisK_dim/P_dom"/>
</dbReference>
<evidence type="ECO:0000256" key="14">
    <source>
        <dbReference type="SAM" id="Coils"/>
    </source>
</evidence>
<dbReference type="PRINTS" id="PR00344">
    <property type="entry name" value="BCTRLSENSOR"/>
</dbReference>
<dbReference type="EC" id="2.7.13.3" evidence="3"/>
<evidence type="ECO:0000259" key="17">
    <source>
        <dbReference type="PROSITE" id="PS50110"/>
    </source>
</evidence>
<dbReference type="PROSITE" id="PS50109">
    <property type="entry name" value="HIS_KIN"/>
    <property type="match status" value="1"/>
</dbReference>
<dbReference type="SMART" id="SM00388">
    <property type="entry name" value="HisKA"/>
    <property type="match status" value="1"/>
</dbReference>
<dbReference type="InterPro" id="IPR011006">
    <property type="entry name" value="CheY-like_superfamily"/>
</dbReference>
<dbReference type="CDD" id="cd19411">
    <property type="entry name" value="MCP2201-like_sensor"/>
    <property type="match status" value="1"/>
</dbReference>
<keyword evidence="8" id="KW-0067">ATP-binding</keyword>
<evidence type="ECO:0000313" key="20">
    <source>
        <dbReference type="Proteomes" id="UP000254266"/>
    </source>
</evidence>
<dbReference type="SMART" id="SM00448">
    <property type="entry name" value="REC"/>
    <property type="match status" value="1"/>
</dbReference>
<feature type="domain" description="HPt" evidence="18">
    <location>
        <begin position="637"/>
        <end position="725"/>
    </location>
</feature>
<dbReference type="InterPro" id="IPR024478">
    <property type="entry name" value="HlyB_4HB_MCP"/>
</dbReference>
<dbReference type="InterPro" id="IPR008207">
    <property type="entry name" value="Sig_transdc_His_kin_Hpt_dom"/>
</dbReference>
<keyword evidence="9 15" id="KW-1133">Transmembrane helix</keyword>
<dbReference type="SUPFAM" id="SSF55874">
    <property type="entry name" value="ATPase domain of HSP90 chaperone/DNA topoisomerase II/histidine kinase"/>
    <property type="match status" value="1"/>
</dbReference>
<dbReference type="FunFam" id="3.30.565.10:FF:000010">
    <property type="entry name" value="Sensor histidine kinase RcsC"/>
    <property type="match status" value="1"/>
</dbReference>
<feature type="transmembrane region" description="Helical" evidence="15">
    <location>
        <begin position="20"/>
        <end position="40"/>
    </location>
</feature>
<dbReference type="PROSITE" id="PS50110">
    <property type="entry name" value="RESPONSE_REGULATORY"/>
    <property type="match status" value="1"/>
</dbReference>
<dbReference type="CDD" id="cd00082">
    <property type="entry name" value="HisKA"/>
    <property type="match status" value="1"/>
</dbReference>
<dbReference type="GO" id="GO:0005886">
    <property type="term" value="C:plasma membrane"/>
    <property type="evidence" value="ECO:0007669"/>
    <property type="project" value="UniProtKB-SubCell"/>
</dbReference>
<evidence type="ECO:0000256" key="2">
    <source>
        <dbReference type="ARBA" id="ARBA00004651"/>
    </source>
</evidence>
<dbReference type="InterPro" id="IPR036890">
    <property type="entry name" value="HATPase_C_sf"/>
</dbReference>
<reference evidence="19 20" key="1">
    <citation type="journal article" date="2018" name="ISME J.">
        <title>Endosymbiont genomes yield clues of tubeworm success.</title>
        <authorList>
            <person name="Li Y."/>
            <person name="Liles M.R."/>
            <person name="Halanych K.M."/>
        </authorList>
    </citation>
    <scope>NUCLEOTIDE SEQUENCE [LARGE SCALE GENOMIC DNA]</scope>
    <source>
        <strain evidence="19">A1464</strain>
    </source>
</reference>
<feature type="modified residue" description="Phosphohistidine" evidence="12">
    <location>
        <position position="676"/>
    </location>
</feature>
<keyword evidence="10" id="KW-0902">Two-component regulatory system</keyword>
<dbReference type="Pfam" id="PF02518">
    <property type="entry name" value="HATPase_c"/>
    <property type="match status" value="1"/>
</dbReference>
<comment type="caution">
    <text evidence="19">The sequence shown here is derived from an EMBL/GenBank/DDBJ whole genome shotgun (WGS) entry which is preliminary data.</text>
</comment>
<evidence type="ECO:0000259" key="16">
    <source>
        <dbReference type="PROSITE" id="PS50109"/>
    </source>
</evidence>
<evidence type="ECO:0000256" key="9">
    <source>
        <dbReference type="ARBA" id="ARBA00022989"/>
    </source>
</evidence>
<dbReference type="SMART" id="SM00387">
    <property type="entry name" value="HATPase_c"/>
    <property type="match status" value="1"/>
</dbReference>
<dbReference type="InterPro" id="IPR004358">
    <property type="entry name" value="Sig_transdc_His_kin-like_C"/>
</dbReference>
<evidence type="ECO:0000256" key="6">
    <source>
        <dbReference type="ARBA" id="ARBA00022692"/>
    </source>
</evidence>
<accession>A0A370DC58</accession>
<evidence type="ECO:0000256" key="11">
    <source>
        <dbReference type="ARBA" id="ARBA00023136"/>
    </source>
</evidence>
<sequence>MKDISKIARSKNLSSAYKYIWSLIIGFSALLALVIMVNWISLTSIQQLQVTLEDITDNHLERIISVSDMEENARLRIITMYRMIHIDDPFDLDDSNQLLSEYAVEFYNAREKILNTQLDNNEKELIEVQGNKAGVAVPIQRKFSDTIMQGQYALAAEILKSEASPAHKELLNAMEDLYQYQINNARAAATKGKNDSNTTLNELVWLSIITFVVALVIGSIVIIRAFKLTIEREKHLSELENMNREANLANESKSTFLANMSHEIRTPLTAIIGFSDEMLEQGQLNSHDLNSANTISRSGKHLLHVINEILDFSKIEAGKLEIEKMDTPLFELLNDLYTLIDLQAQEKGLLFKINYAFPLPEFIYTDPTRLKQILLNLCNNAVKFTEKGSVIIDVSINNDQLIFKIIDTGIGISNSRINDVFSSFAQEDSSTTRRFGGTGLGLCISKLLSEKLGGNLSVESKKDKGSEFKLIVSIGDKEKRFFVNSLPINEEQITNRKFIEKHSNQIKGEILLAEDNKDNQALIQLLINKTDCVIDIANNGEIAVNKVNSSHYDLILMDMQMPVMDGIEAVKLIRKSGFEKPIIALTANARKSDIQSCYSAGFTDFISKPIDRGIFYASLEKHLNKKIEINHDLSLKQDKSLSDLRFKFILTLPDTLIKIINSIETNDTKELDSLLHNLKGMGGSFGCPEITECANELETSLQHSGIEIMPEKINELKNLIKDISA</sequence>
<evidence type="ECO:0000256" key="8">
    <source>
        <dbReference type="ARBA" id="ARBA00022840"/>
    </source>
</evidence>
<dbReference type="Gene3D" id="3.30.565.10">
    <property type="entry name" value="Histidine kinase-like ATPase, C-terminal domain"/>
    <property type="match status" value="1"/>
</dbReference>
<keyword evidence="5 13" id="KW-0597">Phosphoprotein</keyword>
<evidence type="ECO:0000256" key="5">
    <source>
        <dbReference type="ARBA" id="ARBA00022553"/>
    </source>
</evidence>
<dbReference type="PANTHER" id="PTHR45339">
    <property type="entry name" value="HYBRID SIGNAL TRANSDUCTION HISTIDINE KINASE J"/>
    <property type="match status" value="1"/>
</dbReference>
<dbReference type="PROSITE" id="PS50894">
    <property type="entry name" value="HPT"/>
    <property type="match status" value="1"/>
</dbReference>
<dbReference type="SUPFAM" id="SSF47226">
    <property type="entry name" value="Histidine-containing phosphotransfer domain, HPT domain"/>
    <property type="match status" value="1"/>
</dbReference>
<dbReference type="InterPro" id="IPR005467">
    <property type="entry name" value="His_kinase_dom"/>
</dbReference>
<keyword evidence="7" id="KW-0547">Nucleotide-binding</keyword>
<evidence type="ECO:0000256" key="13">
    <source>
        <dbReference type="PROSITE-ProRule" id="PRU00169"/>
    </source>
</evidence>
<protein>
    <recommendedName>
        <fullName evidence="3">histidine kinase</fullName>
        <ecNumber evidence="3">2.7.13.3</ecNumber>
    </recommendedName>
</protein>
<keyword evidence="6 15" id="KW-0812">Transmembrane</keyword>
<evidence type="ECO:0000256" key="3">
    <source>
        <dbReference type="ARBA" id="ARBA00012438"/>
    </source>
</evidence>
<feature type="domain" description="Response regulatory" evidence="17">
    <location>
        <begin position="509"/>
        <end position="623"/>
    </location>
</feature>
<name>A0A370DC58_9GAMM</name>
<dbReference type="Pfam" id="PF00512">
    <property type="entry name" value="HisKA"/>
    <property type="match status" value="1"/>
</dbReference>
<dbReference type="Gene3D" id="1.20.120.160">
    <property type="entry name" value="HPT domain"/>
    <property type="match status" value="1"/>
</dbReference>
<evidence type="ECO:0000256" key="7">
    <source>
        <dbReference type="ARBA" id="ARBA00022741"/>
    </source>
</evidence>
<dbReference type="AlphaFoldDB" id="A0A370DC58"/>
<evidence type="ECO:0000256" key="12">
    <source>
        <dbReference type="PROSITE-ProRule" id="PRU00110"/>
    </source>
</evidence>
<dbReference type="InterPro" id="IPR036641">
    <property type="entry name" value="HPT_dom_sf"/>
</dbReference>
<feature type="transmembrane region" description="Helical" evidence="15">
    <location>
        <begin position="203"/>
        <end position="226"/>
    </location>
</feature>
<evidence type="ECO:0000256" key="15">
    <source>
        <dbReference type="SAM" id="Phobius"/>
    </source>
</evidence>
<feature type="modified residue" description="4-aspartylphosphate" evidence="13">
    <location>
        <position position="558"/>
    </location>
</feature>
<evidence type="ECO:0000259" key="18">
    <source>
        <dbReference type="PROSITE" id="PS50894"/>
    </source>
</evidence>
<dbReference type="GO" id="GO:0005524">
    <property type="term" value="F:ATP binding"/>
    <property type="evidence" value="ECO:0007669"/>
    <property type="project" value="UniProtKB-KW"/>
</dbReference>
<dbReference type="InterPro" id="IPR001789">
    <property type="entry name" value="Sig_transdc_resp-reg_receiver"/>
</dbReference>
<dbReference type="Gene3D" id="3.40.50.2300">
    <property type="match status" value="1"/>
</dbReference>
<dbReference type="SUPFAM" id="SSF52172">
    <property type="entry name" value="CheY-like"/>
    <property type="match status" value="1"/>
</dbReference>
<evidence type="ECO:0000313" key="19">
    <source>
        <dbReference type="EMBL" id="RDH82488.1"/>
    </source>
</evidence>
<dbReference type="InterPro" id="IPR003594">
    <property type="entry name" value="HATPase_dom"/>
</dbReference>
<dbReference type="PANTHER" id="PTHR45339:SF1">
    <property type="entry name" value="HYBRID SIGNAL TRANSDUCTION HISTIDINE KINASE J"/>
    <property type="match status" value="1"/>
</dbReference>
<organism evidence="19 20">
    <name type="scientific">endosymbiont of Galathealinum brachiosum</name>
    <dbReference type="NCBI Taxonomy" id="2200906"/>
    <lineage>
        <taxon>Bacteria</taxon>
        <taxon>Pseudomonadati</taxon>
        <taxon>Pseudomonadota</taxon>
        <taxon>Gammaproteobacteria</taxon>
        <taxon>sulfur-oxidizing symbionts</taxon>
    </lineage>
</organism>
<proteinExistence type="predicted"/>
<dbReference type="GO" id="GO:0000155">
    <property type="term" value="F:phosphorelay sensor kinase activity"/>
    <property type="evidence" value="ECO:0007669"/>
    <property type="project" value="InterPro"/>
</dbReference>
<dbReference type="Pfam" id="PF00072">
    <property type="entry name" value="Response_reg"/>
    <property type="match status" value="1"/>
</dbReference>
<dbReference type="Pfam" id="PF01627">
    <property type="entry name" value="Hpt"/>
    <property type="match status" value="1"/>
</dbReference>
<keyword evidence="14" id="KW-0175">Coiled coil</keyword>